<evidence type="ECO:0000313" key="2">
    <source>
        <dbReference type="Proteomes" id="UP000005512"/>
    </source>
</evidence>
<organism evidence="1 2">
    <name type="scientific">Providencia rustigianii DSM 4541</name>
    <dbReference type="NCBI Taxonomy" id="500637"/>
    <lineage>
        <taxon>Bacteria</taxon>
        <taxon>Pseudomonadati</taxon>
        <taxon>Pseudomonadota</taxon>
        <taxon>Gammaproteobacteria</taxon>
        <taxon>Enterobacterales</taxon>
        <taxon>Morganellaceae</taxon>
        <taxon>Providencia</taxon>
    </lineage>
</organism>
<comment type="caution">
    <text evidence="1">The sequence shown here is derived from an EMBL/GenBank/DDBJ whole genome shotgun (WGS) entry which is preliminary data.</text>
</comment>
<protein>
    <submittedName>
        <fullName evidence="1">Uncharacterized protein</fullName>
    </submittedName>
</protein>
<gene>
    <name evidence="1" type="ORF">PROVRUST_06432</name>
</gene>
<dbReference type="Proteomes" id="UP000005512">
    <property type="component" value="Unassembled WGS sequence"/>
</dbReference>
<evidence type="ECO:0000313" key="1">
    <source>
        <dbReference type="EMBL" id="EFB72362.1"/>
    </source>
</evidence>
<sequence>MLRVWGGHQDQTHIWAIKSIVTAGRPHIVLMGGKKGKNVLASNIAPNML</sequence>
<dbReference type="HOGENOM" id="CLU_3139542_0_0_6"/>
<proteinExistence type="predicted"/>
<reference evidence="1" key="1">
    <citation type="submission" date="2009-12" db="EMBL/GenBank/DDBJ databases">
        <authorList>
            <person name="Weinstock G."/>
            <person name="Sodergren E."/>
            <person name="Clifton S."/>
            <person name="Fulton L."/>
            <person name="Fulton B."/>
            <person name="Courtney L."/>
            <person name="Fronick C."/>
            <person name="Harrison M."/>
            <person name="Strong C."/>
            <person name="Farmer C."/>
            <person name="Delahaunty K."/>
            <person name="Markovic C."/>
            <person name="Hall O."/>
            <person name="Minx P."/>
            <person name="Tomlinson C."/>
            <person name="Mitreva M."/>
            <person name="Nelson J."/>
            <person name="Hou S."/>
            <person name="Wollam A."/>
            <person name="Pepin K.H."/>
            <person name="Johnson M."/>
            <person name="Bhonagiri V."/>
            <person name="Nash W.E."/>
            <person name="Warren W."/>
            <person name="Chinwalla A."/>
            <person name="Mardis E.R."/>
            <person name="Wilson R.K."/>
        </authorList>
    </citation>
    <scope>NUCLEOTIDE SEQUENCE [LARGE SCALE GENOMIC DNA]</scope>
    <source>
        <strain evidence="1">DSM 4541</strain>
    </source>
</reference>
<accession>D1P2K7</accession>
<name>D1P2K7_9GAMM</name>
<keyword evidence="2" id="KW-1185">Reference proteome</keyword>
<dbReference type="AlphaFoldDB" id="D1P2K7"/>
<dbReference type="EMBL" id="ABXV02000023">
    <property type="protein sequence ID" value="EFB72362.1"/>
    <property type="molecule type" value="Genomic_DNA"/>
</dbReference>